<evidence type="ECO:0000313" key="2">
    <source>
        <dbReference type="Proteomes" id="UP000324222"/>
    </source>
</evidence>
<sequence>MQHHCNTHHALYQHSGLWRVNNAVNDSKKPTFRHSALSSFSIQTATQQNCTQAHDSKATMKTLQQSSGTLCLCVWKYYTFPYS</sequence>
<dbReference type="Proteomes" id="UP000324222">
    <property type="component" value="Unassembled WGS sequence"/>
</dbReference>
<dbReference type="EMBL" id="VSRR010000672">
    <property type="protein sequence ID" value="MPC18351.1"/>
    <property type="molecule type" value="Genomic_DNA"/>
</dbReference>
<keyword evidence="2" id="KW-1185">Reference proteome</keyword>
<reference evidence="1 2" key="1">
    <citation type="submission" date="2019-05" db="EMBL/GenBank/DDBJ databases">
        <title>Another draft genome of Portunus trituberculatus and its Hox gene families provides insights of decapod evolution.</title>
        <authorList>
            <person name="Jeong J.-H."/>
            <person name="Song I."/>
            <person name="Kim S."/>
            <person name="Choi T."/>
            <person name="Kim D."/>
            <person name="Ryu S."/>
            <person name="Kim W."/>
        </authorList>
    </citation>
    <scope>NUCLEOTIDE SEQUENCE [LARGE SCALE GENOMIC DNA]</scope>
    <source>
        <tissue evidence="1">Muscle</tissue>
    </source>
</reference>
<dbReference type="AlphaFoldDB" id="A0A5B7DAJ6"/>
<comment type="caution">
    <text evidence="1">The sequence shown here is derived from an EMBL/GenBank/DDBJ whole genome shotgun (WGS) entry which is preliminary data.</text>
</comment>
<accession>A0A5B7DAJ6</accession>
<name>A0A5B7DAJ6_PORTR</name>
<organism evidence="1 2">
    <name type="scientific">Portunus trituberculatus</name>
    <name type="common">Swimming crab</name>
    <name type="synonym">Neptunus trituberculatus</name>
    <dbReference type="NCBI Taxonomy" id="210409"/>
    <lineage>
        <taxon>Eukaryota</taxon>
        <taxon>Metazoa</taxon>
        <taxon>Ecdysozoa</taxon>
        <taxon>Arthropoda</taxon>
        <taxon>Crustacea</taxon>
        <taxon>Multicrustacea</taxon>
        <taxon>Malacostraca</taxon>
        <taxon>Eumalacostraca</taxon>
        <taxon>Eucarida</taxon>
        <taxon>Decapoda</taxon>
        <taxon>Pleocyemata</taxon>
        <taxon>Brachyura</taxon>
        <taxon>Eubrachyura</taxon>
        <taxon>Portunoidea</taxon>
        <taxon>Portunidae</taxon>
        <taxon>Portuninae</taxon>
        <taxon>Portunus</taxon>
    </lineage>
</organism>
<proteinExistence type="predicted"/>
<protein>
    <submittedName>
        <fullName evidence="1">Uncharacterized protein</fullName>
    </submittedName>
</protein>
<gene>
    <name evidence="1" type="ORF">E2C01_011230</name>
</gene>
<evidence type="ECO:0000313" key="1">
    <source>
        <dbReference type="EMBL" id="MPC18351.1"/>
    </source>
</evidence>